<dbReference type="InterPro" id="IPR025524">
    <property type="entry name" value="DUF4412"/>
</dbReference>
<name>A0A0S8FTG5_UNCW3</name>
<dbReference type="Pfam" id="PF14371">
    <property type="entry name" value="DUF4412"/>
    <property type="match status" value="1"/>
</dbReference>
<comment type="caution">
    <text evidence="3">The sequence shown here is derived from an EMBL/GenBank/DDBJ whole genome shotgun (WGS) entry which is preliminary data.</text>
</comment>
<sequence>MQNVRFSKWLVLSCLGLLISMCSSTSSATEFTADMTVTIHHDNAVQTSKIFVKESRYRMEQVEDGQEIVVLVDQEQRLTRVLLPADKMYVEIASDDMQSLMNDPFQAAKYTETIGEKTKAGVEKISGYDCDVYAIKRDGDDLMKLWVAKKLNFPMKIEIPGKGGRTMLLEKIKTGSLEDNLFAMPAGYTKMDEPGEREIELPEWTERIASAKYVEPPFEQMMLDEEILRVKIESGKGVKVSGTNKITDRSAFMAVPFKDGKPINEPTMYLYNLSNEGQTWSNTFKLTPYEADEIVIRVEEGTITLKLEAIDVGKQESVSAGNELKVPVKAGYNIDFRLVNIIDGESVCTVTLTKGGNEVSEDVIGPKDYRTYTLKKKGESKKNTWSNSSGADEFIVRVEKGEILVNVSQ</sequence>
<evidence type="ECO:0000256" key="1">
    <source>
        <dbReference type="SAM" id="SignalP"/>
    </source>
</evidence>
<dbReference type="AlphaFoldDB" id="A0A0S8FTG5"/>
<dbReference type="EMBL" id="LJUJ01000014">
    <property type="protein sequence ID" value="KPK63354.1"/>
    <property type="molecule type" value="Genomic_DNA"/>
</dbReference>
<evidence type="ECO:0000313" key="4">
    <source>
        <dbReference type="Proteomes" id="UP000051373"/>
    </source>
</evidence>
<feature type="chain" id="PRO_5006646426" description="DUF4412 domain-containing protein" evidence="1">
    <location>
        <begin position="29"/>
        <end position="409"/>
    </location>
</feature>
<evidence type="ECO:0000259" key="2">
    <source>
        <dbReference type="Pfam" id="PF14371"/>
    </source>
</evidence>
<dbReference type="Proteomes" id="UP000051373">
    <property type="component" value="Unassembled WGS sequence"/>
</dbReference>
<gene>
    <name evidence="3" type="ORF">AMJ83_07220</name>
</gene>
<protein>
    <recommendedName>
        <fullName evidence="2">DUF4412 domain-containing protein</fullName>
    </recommendedName>
</protein>
<accession>A0A0S8FTG5</accession>
<feature type="signal peptide" evidence="1">
    <location>
        <begin position="1"/>
        <end position="28"/>
    </location>
</feature>
<evidence type="ECO:0000313" key="3">
    <source>
        <dbReference type="EMBL" id="KPK63354.1"/>
    </source>
</evidence>
<keyword evidence="1" id="KW-0732">Signal</keyword>
<organism evidence="3 4">
    <name type="scientific">candidate division WOR_3 bacterium SM23_42</name>
    <dbReference type="NCBI Taxonomy" id="1703779"/>
    <lineage>
        <taxon>Bacteria</taxon>
        <taxon>Bacteria division WOR-3</taxon>
    </lineage>
</organism>
<proteinExistence type="predicted"/>
<dbReference type="Gene3D" id="2.50.20.10">
    <property type="entry name" value="Lipoprotein localisation LolA/LolB/LppX"/>
    <property type="match status" value="1"/>
</dbReference>
<dbReference type="STRING" id="1703779.AMJ83_07220"/>
<feature type="domain" description="DUF4412" evidence="2">
    <location>
        <begin position="31"/>
        <end position="151"/>
    </location>
</feature>
<reference evidence="3 4" key="1">
    <citation type="journal article" date="2015" name="Microbiome">
        <title>Genomic resolution of linkages in carbon, nitrogen, and sulfur cycling among widespread estuary sediment bacteria.</title>
        <authorList>
            <person name="Baker B.J."/>
            <person name="Lazar C.S."/>
            <person name="Teske A.P."/>
            <person name="Dick G.J."/>
        </authorList>
    </citation>
    <scope>NUCLEOTIDE SEQUENCE [LARGE SCALE GENOMIC DNA]</scope>
    <source>
        <strain evidence="3">SM23_42</strain>
    </source>
</reference>